<keyword evidence="4" id="KW-0862">Zinc</keyword>
<reference evidence="7" key="2">
    <citation type="submission" date="2025-09" db="UniProtKB">
        <authorList>
            <consortium name="Ensembl"/>
        </authorList>
    </citation>
    <scope>IDENTIFICATION</scope>
</reference>
<dbReference type="GO" id="GO:0046983">
    <property type="term" value="F:protein dimerization activity"/>
    <property type="evidence" value="ECO:0007669"/>
    <property type="project" value="InterPro"/>
</dbReference>
<dbReference type="AlphaFoldDB" id="A0A3Q1EVB9"/>
<evidence type="ECO:0000313" key="8">
    <source>
        <dbReference type="Proteomes" id="UP000257200"/>
    </source>
</evidence>
<dbReference type="GeneTree" id="ENSGT00940000158431"/>
<dbReference type="Ensembl" id="ENSAPOT00000002030.1">
    <property type="protein sequence ID" value="ENSAPOP00000009141.1"/>
    <property type="gene ID" value="ENSAPOG00000011401.1"/>
</dbReference>
<feature type="domain" description="HAT C-terminal dimerisation" evidence="6">
    <location>
        <begin position="539"/>
        <end position="620"/>
    </location>
</feature>
<keyword evidence="3" id="KW-0863">Zinc-finger</keyword>
<evidence type="ECO:0000259" key="6">
    <source>
        <dbReference type="Pfam" id="PF05699"/>
    </source>
</evidence>
<dbReference type="InterPro" id="IPR008906">
    <property type="entry name" value="HATC_C_dom"/>
</dbReference>
<dbReference type="InParanoid" id="A0A3Q1EVB9"/>
<evidence type="ECO:0000256" key="2">
    <source>
        <dbReference type="ARBA" id="ARBA00022723"/>
    </source>
</evidence>
<protein>
    <recommendedName>
        <fullName evidence="6">HAT C-terminal dimerisation domain-containing protein</fullName>
    </recommendedName>
</protein>
<evidence type="ECO:0000256" key="5">
    <source>
        <dbReference type="ARBA" id="ARBA00023242"/>
    </source>
</evidence>
<dbReference type="PANTHER" id="PTHR46481:SF10">
    <property type="entry name" value="ZINC FINGER BED DOMAIN-CONTAINING PROTEIN 39"/>
    <property type="match status" value="1"/>
</dbReference>
<dbReference type="SUPFAM" id="SSF140996">
    <property type="entry name" value="Hermes dimerisation domain"/>
    <property type="match status" value="1"/>
</dbReference>
<evidence type="ECO:0000256" key="4">
    <source>
        <dbReference type="ARBA" id="ARBA00022833"/>
    </source>
</evidence>
<dbReference type="Proteomes" id="UP000257200">
    <property type="component" value="Unplaced"/>
</dbReference>
<keyword evidence="8" id="KW-1185">Reference proteome</keyword>
<keyword evidence="2" id="KW-0479">Metal-binding</keyword>
<dbReference type="GO" id="GO:0005634">
    <property type="term" value="C:nucleus"/>
    <property type="evidence" value="ECO:0007669"/>
    <property type="project" value="UniProtKB-SubCell"/>
</dbReference>
<dbReference type="InterPro" id="IPR012337">
    <property type="entry name" value="RNaseH-like_sf"/>
</dbReference>
<dbReference type="Pfam" id="PF05699">
    <property type="entry name" value="Dimer_Tnp_hAT"/>
    <property type="match status" value="1"/>
</dbReference>
<evidence type="ECO:0000256" key="3">
    <source>
        <dbReference type="ARBA" id="ARBA00022771"/>
    </source>
</evidence>
<dbReference type="SUPFAM" id="SSF53098">
    <property type="entry name" value="Ribonuclease H-like"/>
    <property type="match status" value="1"/>
</dbReference>
<evidence type="ECO:0000256" key="1">
    <source>
        <dbReference type="ARBA" id="ARBA00004123"/>
    </source>
</evidence>
<proteinExistence type="predicted"/>
<accession>A0A3Q1EVB9</accession>
<name>A0A3Q1EVB9_9TELE</name>
<keyword evidence="5" id="KW-0539">Nucleus</keyword>
<reference evidence="7" key="1">
    <citation type="submission" date="2025-08" db="UniProtKB">
        <authorList>
            <consortium name="Ensembl"/>
        </authorList>
    </citation>
    <scope>IDENTIFICATION</scope>
</reference>
<dbReference type="PANTHER" id="PTHR46481">
    <property type="entry name" value="ZINC FINGER BED DOMAIN-CONTAINING PROTEIN 4"/>
    <property type="match status" value="1"/>
</dbReference>
<evidence type="ECO:0000313" key="7">
    <source>
        <dbReference type="Ensembl" id="ENSAPOP00000009141.1"/>
    </source>
</evidence>
<sequence>MAYSPSSSSSESRQRNLCRCTSRSSNQTELYIFFMSPRAAWTPLLNLRRTARICMGADVKKKMNTSNLWGHLKSRHPLAYHEAIKKKDEMALSVSQPQQPTLVQLFDAKRKWGNNDPRSKKFDKMIVEMIATDNQPFTVVDDIGFRRVLQHAEPRYNFKSEKYYRTTVLEDIYNKVQEHIQELVSSKDKEVEPFLSFTTDCWSGDTESLMSLTCHFINEEWKRQQVVLNVKAMTGSHTGEYISEMFLAMLEQWHIPLERVFLVLRDSGANMVKGLKLAEVPDLSCSAHTLQLVINEGLASQRAIVDIIAKLKHCATHFNHSILAKQRLQKIQSDLGLPLHNILQDVPTRWNSTLHMMQRMLEQKRALNVYGGEYGKFTTLSADQWELVSNTIDTLAPFEEVTLEMSHSESSISCIIPSIAVLKMILRAEGPSTRGIKTLRQTMLQSLERRFAKMEDSKILVLSTLLDPRYKANVLSAATRDPVQMWIQEEHSLLSPKQKRVAAEVEERPRPGLVEQMFANILQATSPDETAQESDISSQLDQYLHEPLIDRKTGNPLEWWQHNAVRFNLLAPIAQKFLSAPPSSVPSERVFSEVGNIYTTKRNRLTGENAERLCFLHYNLPLLKWEY</sequence>
<dbReference type="GO" id="GO:0008270">
    <property type="term" value="F:zinc ion binding"/>
    <property type="evidence" value="ECO:0007669"/>
    <property type="project" value="UniProtKB-KW"/>
</dbReference>
<dbReference type="InterPro" id="IPR052035">
    <property type="entry name" value="ZnF_BED_domain_contain"/>
</dbReference>
<comment type="subcellular location">
    <subcellularLocation>
        <location evidence="1">Nucleus</location>
    </subcellularLocation>
</comment>
<organism evidence="7 8">
    <name type="scientific">Acanthochromis polyacanthus</name>
    <name type="common">spiny chromis</name>
    <dbReference type="NCBI Taxonomy" id="80966"/>
    <lineage>
        <taxon>Eukaryota</taxon>
        <taxon>Metazoa</taxon>
        <taxon>Chordata</taxon>
        <taxon>Craniata</taxon>
        <taxon>Vertebrata</taxon>
        <taxon>Euteleostomi</taxon>
        <taxon>Actinopterygii</taxon>
        <taxon>Neopterygii</taxon>
        <taxon>Teleostei</taxon>
        <taxon>Neoteleostei</taxon>
        <taxon>Acanthomorphata</taxon>
        <taxon>Ovalentaria</taxon>
        <taxon>Pomacentridae</taxon>
        <taxon>Acanthochromis</taxon>
    </lineage>
</organism>
<dbReference type="STRING" id="80966.ENSAPOP00000009141"/>